<gene>
    <name evidence="5" type="ORF">Q8791_17250</name>
</gene>
<dbReference type="Gene3D" id="2.180.10.10">
    <property type="entry name" value="RHS repeat-associated core"/>
    <property type="match status" value="5"/>
</dbReference>
<feature type="domain" description="Teneurin-like YD-shell" evidence="4">
    <location>
        <begin position="327"/>
        <end position="447"/>
    </location>
</feature>
<feature type="domain" description="DUF6531" evidence="3">
    <location>
        <begin position="53"/>
        <end position="124"/>
    </location>
</feature>
<feature type="domain" description="Teneurin-like YD-shell" evidence="4">
    <location>
        <begin position="158"/>
        <end position="293"/>
    </location>
</feature>
<dbReference type="PANTHER" id="PTHR32305">
    <property type="match status" value="1"/>
</dbReference>
<keyword evidence="1" id="KW-0677">Repeat</keyword>
<protein>
    <submittedName>
        <fullName evidence="5">DUF6531 domain-containing protein</fullName>
    </submittedName>
</protein>
<dbReference type="NCBIfam" id="TIGR03696">
    <property type="entry name" value="Rhs_assc_core"/>
    <property type="match status" value="1"/>
</dbReference>
<accession>A0ABU7K9P6</accession>
<name>A0ABU7K9P6_9ACTN</name>
<dbReference type="NCBIfam" id="TIGR01643">
    <property type="entry name" value="YD_repeat_2x"/>
    <property type="match status" value="16"/>
</dbReference>
<comment type="caution">
    <text evidence="5">The sequence shown here is derived from an EMBL/GenBank/DDBJ whole genome shotgun (WGS) entry which is preliminary data.</text>
</comment>
<feature type="domain" description="Teneurin-like YD-shell" evidence="4">
    <location>
        <begin position="983"/>
        <end position="1284"/>
    </location>
</feature>
<evidence type="ECO:0000259" key="4">
    <source>
        <dbReference type="Pfam" id="PF25023"/>
    </source>
</evidence>
<dbReference type="Pfam" id="PF20148">
    <property type="entry name" value="DUF6531"/>
    <property type="match status" value="1"/>
</dbReference>
<evidence type="ECO:0000313" key="5">
    <source>
        <dbReference type="EMBL" id="MEE2038966.1"/>
    </source>
</evidence>
<dbReference type="InterPro" id="IPR006530">
    <property type="entry name" value="YD"/>
</dbReference>
<dbReference type="InterPro" id="IPR050708">
    <property type="entry name" value="T6SS_VgrG/RHS"/>
</dbReference>
<dbReference type="RefSeq" id="WP_330092737.1">
    <property type="nucleotide sequence ID" value="NZ_JAUZMY010000016.1"/>
</dbReference>
<dbReference type="PANTHER" id="PTHR32305:SF15">
    <property type="entry name" value="PROTEIN RHSA-RELATED"/>
    <property type="match status" value="1"/>
</dbReference>
<feature type="domain" description="Teneurin-like YD-shell" evidence="4">
    <location>
        <begin position="452"/>
        <end position="567"/>
    </location>
</feature>
<dbReference type="InterPro" id="IPR056823">
    <property type="entry name" value="TEN-like_YD-shell"/>
</dbReference>
<evidence type="ECO:0000259" key="3">
    <source>
        <dbReference type="Pfam" id="PF20148"/>
    </source>
</evidence>
<dbReference type="InterPro" id="IPR031325">
    <property type="entry name" value="RHS_repeat"/>
</dbReference>
<feature type="compositionally biased region" description="Polar residues" evidence="2">
    <location>
        <begin position="970"/>
        <end position="982"/>
    </location>
</feature>
<feature type="region of interest" description="Disordered" evidence="2">
    <location>
        <begin position="967"/>
        <end position="987"/>
    </location>
</feature>
<dbReference type="InterPro" id="IPR022385">
    <property type="entry name" value="Rhs_assc_core"/>
</dbReference>
<dbReference type="EMBL" id="JAUZMY010000016">
    <property type="protein sequence ID" value="MEE2038966.1"/>
    <property type="molecule type" value="Genomic_DNA"/>
</dbReference>
<organism evidence="5 6">
    <name type="scientific">Nocardiopsis codii</name>
    <dbReference type="NCBI Taxonomy" id="3065942"/>
    <lineage>
        <taxon>Bacteria</taxon>
        <taxon>Bacillati</taxon>
        <taxon>Actinomycetota</taxon>
        <taxon>Actinomycetes</taxon>
        <taxon>Streptosporangiales</taxon>
        <taxon>Nocardiopsidaceae</taxon>
        <taxon>Nocardiopsis</taxon>
    </lineage>
</organism>
<proteinExistence type="predicted"/>
<sequence>MVDDGSGEVHPDPFFLGSLTVNISPQLDAASLCSPACSGTGGLTQPTNARGAGVNTATGGYTSSFQDVSLASAHTPFAVDRAYSSGNPGGALGAGWSLPWETSLSMDSDGAVVLREESGSQLTFTPGNSDTYTAPTGARSVLRSTAQGWELTTPDRRTLSYDSQGRLSSVSNRGQRQLAITYDANLPSLVTDSSGRDYELDYAGDRLTRVTLPDGRYVQYGYTGGQLTSVRGLDGATTRYGYDPDGLLDQITGPDGHELLGLVYDSQGRVSEQTDASGAVTGFDYSTSHGFDTTNVTTPSGGIWTDIYGGNVLFAQLDPFGNATDYTYDANLNRTAVRDPLGRTTTYTYNTTGRLTRASTGASSTAWTYNADGDIATATDGASRAVSYEYTAEGQLEAAVDDLGNRTTFTYTDGGLLESTTTPRGNTTSFEYDADGNQSAVVSPSGAREERTYDAAGRVLTVTDPRAQDSEDPQRYTASFTYDDADRITSLTLPGSGGTERYTYDAYGQVETFTDAAERTTSYTYDIPGRVEEVTAPGGATTAYAYDGAGNLASVTAPDGGTTWHTYDEADRPLTTVTARGNIQGTDPEDFTWAFGYDEAGQNTTVTDPLDQTTAYAYDADGHVVQTTDARGIVRRTTYDQGGLVRTVVDGNNRVENRYYDDAGQLIRVNDRLNKNTTYAYDADGNLLEQRTPTGAATTYTYDADGLPASAVDPRGNVEGADPADFTWAYSYDEAGQLTGVTDPLGQTQSSVYDERGLLTQATDALGQSTAYAYDVLGRLEQVRAPDGGATDYTYDAAGNVASRADANAHTTRYGYDPVGRLTSVTDPLERVRELAYDLEGNLVAEGNARGHTTTYQVDALGRTTEAAYSDGTPTVSLAYNATSQPIQVTDGTGTRTFTNLDGEGRPRTITLPGAQGSMAYVYDAAGNITSLRTPNNQTTTYTYNDDGLRSSQNIALRHTTRYGYDPAGNLTTVTSPTGNGHTETRTFDPTGRLDSATTTRGTGVLSSWEVDRDPNGQPLRVDATRAGQESSQLFAYDANGRLARECTTTPEAETCPEEGEATSVYTYDQVGNRLTEQTGPESTTYAYDAADQITTATTGQTSTTYEHDADGNLTFDGATSYTYDAPGRLTSAETSEGTYDYSYDADGNRTTASLDGQLQRTGIWDILHPLPQLISEHNGAGALAATYTYNPHGQVQTQNHTAAGFQQYHRDWHGSVADTTNATGTPQHQYAYTGFGSASHTAAAEGAPANPFTYIGQYDEPGAGLYLHDRDYRPDLGRFTSADPAPRSAADAYTSAYAYAENLPTTLSDPSGRCPICISMGIGAVLGGVIEGGIYAYTTEDTTWGGLAQAAGRGALIGAVGGAIMPGAGNLAARSLSLTGLRSVVVSAGVNAAVGAGFTWASNTIQCRPTGPADLLLGALGGGVGSLLWSRFGQLRGAPSTALREADLQGIGPGGASSAANGARLREALRHEAGPVGSIQNVDDILRNPEIIRGADVDRVRSAMGSNPSWGHGALGRGRNEGRGWTYREYRPNGAQSGTMIRWHPGSAHHGNVPYWRVTYLDSRPDWTDLPPDFQ</sequence>
<evidence type="ECO:0000256" key="2">
    <source>
        <dbReference type="SAM" id="MobiDB-lite"/>
    </source>
</evidence>
<dbReference type="Proteomes" id="UP001356095">
    <property type="component" value="Unassembled WGS sequence"/>
</dbReference>
<dbReference type="InterPro" id="IPR045351">
    <property type="entry name" value="DUF6531"/>
</dbReference>
<dbReference type="Pfam" id="PF05593">
    <property type="entry name" value="RHS_repeat"/>
    <property type="match status" value="7"/>
</dbReference>
<evidence type="ECO:0000256" key="1">
    <source>
        <dbReference type="ARBA" id="ARBA00022737"/>
    </source>
</evidence>
<reference evidence="5 6" key="1">
    <citation type="submission" date="2023-08" db="EMBL/GenBank/DDBJ databases">
        <authorList>
            <person name="Girao M."/>
            <person name="Carvalho M.F."/>
        </authorList>
    </citation>
    <scope>NUCLEOTIDE SEQUENCE [LARGE SCALE GENOMIC DNA]</scope>
    <source>
        <strain evidence="5 6">CT-R113</strain>
    </source>
</reference>
<keyword evidence="6" id="KW-1185">Reference proteome</keyword>
<dbReference type="Pfam" id="PF25023">
    <property type="entry name" value="TEN_YD-shell"/>
    <property type="match status" value="4"/>
</dbReference>
<evidence type="ECO:0000313" key="6">
    <source>
        <dbReference type="Proteomes" id="UP001356095"/>
    </source>
</evidence>